<evidence type="ECO:0000313" key="8">
    <source>
        <dbReference type="Proteomes" id="UP000807785"/>
    </source>
</evidence>
<proteinExistence type="inferred from homology"/>
<evidence type="ECO:0000256" key="5">
    <source>
        <dbReference type="ARBA" id="ARBA00023211"/>
    </source>
</evidence>
<dbReference type="EMBL" id="JADJEV010000001">
    <property type="protein sequence ID" value="MBK6971567.1"/>
    <property type="molecule type" value="Genomic_DNA"/>
</dbReference>
<dbReference type="GO" id="GO:0006508">
    <property type="term" value="P:proteolysis"/>
    <property type="evidence" value="ECO:0007669"/>
    <property type="project" value="UniProtKB-KW"/>
</dbReference>
<dbReference type="PANTHER" id="PTHR11963">
    <property type="entry name" value="LEUCINE AMINOPEPTIDASE-RELATED"/>
    <property type="match status" value="1"/>
</dbReference>
<sequence>MLAALKAFAAPLDANVLGRHQHALLVLPAGGEFARFADLPLADRLQKTLERRRMSPDDLAKTPVSIHAEHGGLCAYVMVDRNKPRFEQLTTLRRAIDALLEEQPTSLAIGVFGDEALRGALAREAVYVAWINGVTLPARKRKDERRALESIRLYGHPAGQDLDAVAAIARANVLARELTVLPPNELTPASYRKRLRAMARRMNWRIDEYDLKYLKQHGAGAFAAVAQGSAEADAAIVHLSYRPKGAALSVSLVGKGICFDSGGHQLKSAKHMAGMHEDMNGSAVALAILQALTEQSLPLRVDAWLALAQNHIGPAAYKPGDIVQAVDGTTIEIVHTDAEGRLVLADTLALAARGDSISGGRPPNLIVDFATLTGSMIYSLGNRYAGVFASDDALGSLAVQAGRASGERVALFPMDDDYDKALESKVADVKQCTLDGEADHILAARLLKRFAGKAPWLHVDLSSANCSGGLGAVGSDVTGFGVAWGVELLSRWMAEKPAASIRLGRRKR</sequence>
<dbReference type="Proteomes" id="UP000807785">
    <property type="component" value="Unassembled WGS sequence"/>
</dbReference>
<evidence type="ECO:0000313" key="7">
    <source>
        <dbReference type="EMBL" id="MBK6971567.1"/>
    </source>
</evidence>
<name>A0A9D7E5I9_9PROT</name>
<dbReference type="Gene3D" id="3.40.630.10">
    <property type="entry name" value="Zn peptidases"/>
    <property type="match status" value="1"/>
</dbReference>
<dbReference type="AlphaFoldDB" id="A0A9D7E5I9"/>
<dbReference type="GO" id="GO:0070006">
    <property type="term" value="F:metalloaminopeptidase activity"/>
    <property type="evidence" value="ECO:0007669"/>
    <property type="project" value="InterPro"/>
</dbReference>
<dbReference type="SUPFAM" id="SSF53187">
    <property type="entry name" value="Zn-dependent exopeptidases"/>
    <property type="match status" value="1"/>
</dbReference>
<evidence type="ECO:0000256" key="1">
    <source>
        <dbReference type="ARBA" id="ARBA00009528"/>
    </source>
</evidence>
<protein>
    <submittedName>
        <fullName evidence="7">Leucyl aminopeptidase family protein</fullName>
    </submittedName>
</protein>
<keyword evidence="5" id="KW-0464">Manganese</keyword>
<feature type="domain" description="Cytosol aminopeptidase" evidence="6">
    <location>
        <begin position="174"/>
        <end position="483"/>
    </location>
</feature>
<evidence type="ECO:0000259" key="6">
    <source>
        <dbReference type="Pfam" id="PF00883"/>
    </source>
</evidence>
<dbReference type="Pfam" id="PF00883">
    <property type="entry name" value="Peptidase_M17"/>
    <property type="match status" value="1"/>
</dbReference>
<accession>A0A9D7E5I9</accession>
<dbReference type="InterPro" id="IPR011356">
    <property type="entry name" value="Leucine_aapep/pepB"/>
</dbReference>
<evidence type="ECO:0000256" key="3">
    <source>
        <dbReference type="ARBA" id="ARBA00022670"/>
    </source>
</evidence>
<dbReference type="PANTHER" id="PTHR11963:SF48">
    <property type="entry name" value="DIPEPTIDASE B, ISOFORM A"/>
    <property type="match status" value="1"/>
</dbReference>
<comment type="similarity">
    <text evidence="1">Belongs to the peptidase M17 family.</text>
</comment>
<evidence type="ECO:0000256" key="2">
    <source>
        <dbReference type="ARBA" id="ARBA00022438"/>
    </source>
</evidence>
<organism evidence="7 8">
    <name type="scientific">Candidatus Methylophosphatis roskildensis</name>
    <dbReference type="NCBI Taxonomy" id="2899263"/>
    <lineage>
        <taxon>Bacteria</taxon>
        <taxon>Pseudomonadati</taxon>
        <taxon>Pseudomonadota</taxon>
        <taxon>Betaproteobacteria</taxon>
        <taxon>Nitrosomonadales</taxon>
        <taxon>Sterolibacteriaceae</taxon>
        <taxon>Candidatus Methylophosphatis</taxon>
    </lineage>
</organism>
<reference evidence="7" key="1">
    <citation type="submission" date="2020-10" db="EMBL/GenBank/DDBJ databases">
        <title>Connecting structure to function with the recovery of over 1000 high-quality activated sludge metagenome-assembled genomes encoding full-length rRNA genes using long-read sequencing.</title>
        <authorList>
            <person name="Singleton C.M."/>
            <person name="Petriglieri F."/>
            <person name="Kristensen J.M."/>
            <person name="Kirkegaard R.H."/>
            <person name="Michaelsen T.Y."/>
            <person name="Andersen M.H."/>
            <person name="Karst S.M."/>
            <person name="Dueholm M.S."/>
            <person name="Nielsen P.H."/>
            <person name="Albertsen M."/>
        </authorList>
    </citation>
    <scope>NUCLEOTIDE SEQUENCE</scope>
    <source>
        <strain evidence="7">Bjer_18-Q3-R1-45_BAT3C.347</strain>
    </source>
</reference>
<dbReference type="PRINTS" id="PR00481">
    <property type="entry name" value="LAMNOPPTDASE"/>
</dbReference>
<keyword evidence="3" id="KW-0645">Protease</keyword>
<dbReference type="InterPro" id="IPR000819">
    <property type="entry name" value="Peptidase_M17_C"/>
</dbReference>
<dbReference type="CDD" id="cd00433">
    <property type="entry name" value="Peptidase_M17"/>
    <property type="match status" value="1"/>
</dbReference>
<keyword evidence="2 7" id="KW-0031">Aminopeptidase</keyword>
<evidence type="ECO:0000256" key="4">
    <source>
        <dbReference type="ARBA" id="ARBA00022801"/>
    </source>
</evidence>
<keyword evidence="4" id="KW-0378">Hydrolase</keyword>
<comment type="caution">
    <text evidence="7">The sequence shown here is derived from an EMBL/GenBank/DDBJ whole genome shotgun (WGS) entry which is preliminary data.</text>
</comment>
<gene>
    <name evidence="7" type="ORF">IPH26_00885</name>
</gene>
<dbReference type="GO" id="GO:0030145">
    <property type="term" value="F:manganese ion binding"/>
    <property type="evidence" value="ECO:0007669"/>
    <property type="project" value="InterPro"/>
</dbReference>
<dbReference type="GO" id="GO:0005737">
    <property type="term" value="C:cytoplasm"/>
    <property type="evidence" value="ECO:0007669"/>
    <property type="project" value="InterPro"/>
</dbReference>